<dbReference type="PRINTS" id="PR01023">
    <property type="entry name" value="NAFLGMOTY"/>
</dbReference>
<evidence type="ECO:0000256" key="5">
    <source>
        <dbReference type="SAM" id="SignalP"/>
    </source>
</evidence>
<dbReference type="CDD" id="cd07185">
    <property type="entry name" value="OmpA_C-like"/>
    <property type="match status" value="1"/>
</dbReference>
<keyword evidence="2 4" id="KW-0472">Membrane</keyword>
<dbReference type="Pfam" id="PF00691">
    <property type="entry name" value="OmpA"/>
    <property type="match status" value="1"/>
</dbReference>
<reference evidence="7 9" key="1">
    <citation type="submission" date="2019-09" db="EMBL/GenBank/DDBJ databases">
        <title>Draft genome sequences of 48 bacterial type strains from the CCUG.</title>
        <authorList>
            <person name="Tunovic T."/>
            <person name="Pineiro-Iglesias B."/>
            <person name="Unosson C."/>
            <person name="Inganas E."/>
            <person name="Ohlen M."/>
            <person name="Cardew S."/>
            <person name="Jensie-Markopoulos S."/>
            <person name="Salva-Serra F."/>
            <person name="Jaen-Luchoro D."/>
            <person name="Karlsson R."/>
            <person name="Svensson-Stadler L."/>
            <person name="Chun J."/>
            <person name="Moore E."/>
        </authorList>
    </citation>
    <scope>NUCLEOTIDE SEQUENCE [LARGE SCALE GENOMIC DNA]</scope>
    <source>
        <strain evidence="7 9">CCUG 54555</strain>
    </source>
</reference>
<dbReference type="SUPFAM" id="SSF103088">
    <property type="entry name" value="OmpA-like"/>
    <property type="match status" value="1"/>
</dbReference>
<dbReference type="GO" id="GO:0009279">
    <property type="term" value="C:cell outer membrane"/>
    <property type="evidence" value="ECO:0007669"/>
    <property type="project" value="UniProtKB-SubCell"/>
</dbReference>
<protein>
    <submittedName>
        <fullName evidence="8">Flagellar motor protein MotB</fullName>
    </submittedName>
    <submittedName>
        <fullName evidence="7">OmpA family protein</fullName>
    </submittedName>
</protein>
<keyword evidence="9" id="KW-1185">Reference proteome</keyword>
<dbReference type="PROSITE" id="PS51123">
    <property type="entry name" value="OMPA_2"/>
    <property type="match status" value="1"/>
</dbReference>
<feature type="chain" id="PRO_5044632821" evidence="5">
    <location>
        <begin position="23"/>
        <end position="230"/>
    </location>
</feature>
<dbReference type="Proteomes" id="UP000430232">
    <property type="component" value="Unassembled WGS sequence"/>
</dbReference>
<proteinExistence type="predicted"/>
<feature type="domain" description="OmpA-like" evidence="6">
    <location>
        <begin position="114"/>
        <end position="230"/>
    </location>
</feature>
<dbReference type="Gene3D" id="3.30.1330.60">
    <property type="entry name" value="OmpA-like domain"/>
    <property type="match status" value="1"/>
</dbReference>
<keyword evidence="8" id="KW-0969">Cilium</keyword>
<evidence type="ECO:0000256" key="2">
    <source>
        <dbReference type="ARBA" id="ARBA00023136"/>
    </source>
</evidence>
<name>A0A6H9SXZ0_9BURK</name>
<evidence type="ECO:0000313" key="9">
    <source>
        <dbReference type="Proteomes" id="UP000430232"/>
    </source>
</evidence>
<dbReference type="PROSITE" id="PS51257">
    <property type="entry name" value="PROKAR_LIPOPROTEIN"/>
    <property type="match status" value="1"/>
</dbReference>
<evidence type="ECO:0000256" key="1">
    <source>
        <dbReference type="ARBA" id="ARBA00004442"/>
    </source>
</evidence>
<dbReference type="PANTHER" id="PTHR30329:SF21">
    <property type="entry name" value="LIPOPROTEIN YIAD-RELATED"/>
    <property type="match status" value="1"/>
</dbReference>
<keyword evidence="3" id="KW-0998">Cell outer membrane</keyword>
<accession>A0A6H9SXZ0</accession>
<dbReference type="PANTHER" id="PTHR30329">
    <property type="entry name" value="STATOR ELEMENT OF FLAGELLAR MOTOR COMPLEX"/>
    <property type="match status" value="1"/>
</dbReference>
<dbReference type="InterPro" id="IPR050330">
    <property type="entry name" value="Bact_OuterMem_StrucFunc"/>
</dbReference>
<evidence type="ECO:0000256" key="4">
    <source>
        <dbReference type="PROSITE-ProRule" id="PRU00473"/>
    </source>
</evidence>
<dbReference type="EMBL" id="VZOJ01000001">
    <property type="protein sequence ID" value="KAB0644813.1"/>
    <property type="molecule type" value="Genomic_DNA"/>
</dbReference>
<dbReference type="InterPro" id="IPR006664">
    <property type="entry name" value="OMP_bac"/>
</dbReference>
<reference evidence="8 10" key="2">
    <citation type="submission" date="2019-09" db="EMBL/GenBank/DDBJ databases">
        <authorList>
            <person name="Depoorter E."/>
        </authorList>
    </citation>
    <scope>NUCLEOTIDE SEQUENCE [LARGE SCALE GENOMIC DNA]</scope>
    <source>
        <strain evidence="8">LMG 24064</strain>
    </source>
</reference>
<evidence type="ECO:0000313" key="10">
    <source>
        <dbReference type="Proteomes" id="UP000494222"/>
    </source>
</evidence>
<evidence type="ECO:0000313" key="7">
    <source>
        <dbReference type="EMBL" id="KAB0644813.1"/>
    </source>
</evidence>
<keyword evidence="8" id="KW-0282">Flagellum</keyword>
<sequence>MTKTAIAAVLAAATVLAGCSSASGPTFDAYTIVLPNQQQAYRVRCDGLLEGHGTCDAKAREICGSTPVRLIEGQAPYSSDVGVRLLTFQCAAPVQPAPAPVQPAQAPAPAPVPVPKKITLAGDANFDTAKASLTPVAQSKLDNLIADAHGMSFRTVVVDGYTDSRGSDAYNLDLSARRAQTVSAYLRDHGLRSQQYITHGFGKSNPVASNATEVGRAQNRRVEIQLDTVN</sequence>
<keyword evidence="8" id="KW-0966">Cell projection</keyword>
<dbReference type="PRINTS" id="PR01021">
    <property type="entry name" value="OMPADOMAIN"/>
</dbReference>
<feature type="signal peptide" evidence="5">
    <location>
        <begin position="1"/>
        <end position="22"/>
    </location>
</feature>
<evidence type="ECO:0000256" key="3">
    <source>
        <dbReference type="ARBA" id="ARBA00023237"/>
    </source>
</evidence>
<dbReference type="Proteomes" id="UP000494222">
    <property type="component" value="Unassembled WGS sequence"/>
</dbReference>
<evidence type="ECO:0000313" key="8">
    <source>
        <dbReference type="EMBL" id="VWB16972.1"/>
    </source>
</evidence>
<dbReference type="OrthoDB" id="9782229at2"/>
<dbReference type="InterPro" id="IPR006665">
    <property type="entry name" value="OmpA-like"/>
</dbReference>
<organism evidence="7 9">
    <name type="scientific">Burkholderia latens</name>
    <dbReference type="NCBI Taxonomy" id="488446"/>
    <lineage>
        <taxon>Bacteria</taxon>
        <taxon>Pseudomonadati</taxon>
        <taxon>Pseudomonadota</taxon>
        <taxon>Betaproteobacteria</taxon>
        <taxon>Burkholderiales</taxon>
        <taxon>Burkholderiaceae</taxon>
        <taxon>Burkholderia</taxon>
        <taxon>Burkholderia cepacia complex</taxon>
    </lineage>
</organism>
<comment type="subcellular location">
    <subcellularLocation>
        <location evidence="1">Cell outer membrane</location>
    </subcellularLocation>
</comment>
<gene>
    <name evidence="8" type="ORF">BLA24064_00626</name>
    <name evidence="7" type="ORF">F7R21_00395</name>
</gene>
<dbReference type="EMBL" id="CABVPL010000003">
    <property type="protein sequence ID" value="VWB16972.1"/>
    <property type="molecule type" value="Genomic_DNA"/>
</dbReference>
<evidence type="ECO:0000259" key="6">
    <source>
        <dbReference type="PROSITE" id="PS51123"/>
    </source>
</evidence>
<dbReference type="InterPro" id="IPR036737">
    <property type="entry name" value="OmpA-like_sf"/>
</dbReference>
<keyword evidence="5" id="KW-0732">Signal</keyword>
<dbReference type="AlphaFoldDB" id="A0A6H9SXZ0"/>